<dbReference type="PANTHER" id="PTHR42693">
    <property type="entry name" value="ARYLSULFATASE FAMILY MEMBER"/>
    <property type="match status" value="1"/>
</dbReference>
<accession>A0A7M1SYB5</accession>
<dbReference type="SUPFAM" id="SSF53649">
    <property type="entry name" value="Alkaline phosphatase-like"/>
    <property type="match status" value="1"/>
</dbReference>
<name>A0A7M1SYB5_9MICO</name>
<comment type="similarity">
    <text evidence="1">Belongs to the sulfatase family.</text>
</comment>
<dbReference type="Pfam" id="PF00884">
    <property type="entry name" value="Sulfatase"/>
    <property type="match status" value="1"/>
</dbReference>
<organism evidence="4 5">
    <name type="scientific">Ruania alkalisoli</name>
    <dbReference type="NCBI Taxonomy" id="2779775"/>
    <lineage>
        <taxon>Bacteria</taxon>
        <taxon>Bacillati</taxon>
        <taxon>Actinomycetota</taxon>
        <taxon>Actinomycetes</taxon>
        <taxon>Micrococcales</taxon>
        <taxon>Ruaniaceae</taxon>
        <taxon>Ruania</taxon>
    </lineage>
</organism>
<sequence length="447" mass="48377">MPDVVVIHCHDLGRHLGCYGAATVASPHLDALAAEGVLLEQMFAAAPQCSPSRAALFTGRWPHTAGVLGLTHHTFGWDLNAGEKHLARHLGEAGYRTELVGVMHEARRGSNEQIAAALGIDRVRTGGRHMQVAEAAEEAVARLAGEPEPYYLQVGFSEPHRLPGEHDAPGVMGFLGDEISPDQSLGVQVPAYLEDTASAREEVAELQGAIRAMDSASGRVLAAIEAGGRAHNTVVVFTTDHGLALPRAKCSLYDPGLEVAFIVRWPAGGWDGGRRLHRARTNIDVVPTLLDALGLESTDAPPMHGESFAADLGGALEVDDPEEVIYGEMTYHDYYDPRRCIRTPRAKLIVNFTSAPEFMDPSQSWNRRCVPVERRNGNAGSHPTVELYDLLADPLELTNMAEDPAYAQTRADLLRQLGDWMLQTQDPLLDGAVTSPLHQDSLKAVRG</sequence>
<dbReference type="InterPro" id="IPR017850">
    <property type="entry name" value="Alkaline_phosphatase_core_sf"/>
</dbReference>
<evidence type="ECO:0000256" key="1">
    <source>
        <dbReference type="ARBA" id="ARBA00008779"/>
    </source>
</evidence>
<dbReference type="Gene3D" id="3.40.720.10">
    <property type="entry name" value="Alkaline Phosphatase, subunit A"/>
    <property type="match status" value="1"/>
</dbReference>
<dbReference type="EMBL" id="CP063169">
    <property type="protein sequence ID" value="QOR72566.1"/>
    <property type="molecule type" value="Genomic_DNA"/>
</dbReference>
<dbReference type="InterPro" id="IPR050738">
    <property type="entry name" value="Sulfatase"/>
</dbReference>
<dbReference type="Proteomes" id="UP000593758">
    <property type="component" value="Chromosome"/>
</dbReference>
<evidence type="ECO:0000256" key="2">
    <source>
        <dbReference type="ARBA" id="ARBA00022801"/>
    </source>
</evidence>
<keyword evidence="2" id="KW-0378">Hydrolase</keyword>
<dbReference type="CDD" id="cd16027">
    <property type="entry name" value="SGSH"/>
    <property type="match status" value="1"/>
</dbReference>
<proteinExistence type="inferred from homology"/>
<evidence type="ECO:0000313" key="5">
    <source>
        <dbReference type="Proteomes" id="UP000593758"/>
    </source>
</evidence>
<dbReference type="KEGG" id="halt:IM660_03820"/>
<dbReference type="AlphaFoldDB" id="A0A7M1SYB5"/>
<dbReference type="InterPro" id="IPR000917">
    <property type="entry name" value="Sulfatase_N"/>
</dbReference>
<gene>
    <name evidence="4" type="ORF">IM660_03820</name>
</gene>
<feature type="domain" description="Sulfatase N-terminal" evidence="3">
    <location>
        <begin position="2"/>
        <end position="294"/>
    </location>
</feature>
<reference evidence="4 5" key="1">
    <citation type="submission" date="2020-10" db="EMBL/GenBank/DDBJ databases">
        <title>Haloactinobacterium sp. RN3S43, a bacterium isolated from saline soil.</title>
        <authorList>
            <person name="Sun J.-Q."/>
        </authorList>
    </citation>
    <scope>NUCLEOTIDE SEQUENCE [LARGE SCALE GENOMIC DNA]</scope>
    <source>
        <strain evidence="4 5">RN3S43</strain>
    </source>
</reference>
<dbReference type="PANTHER" id="PTHR42693:SF53">
    <property type="entry name" value="ENDO-4-O-SULFATASE"/>
    <property type="match status" value="1"/>
</dbReference>
<keyword evidence="5" id="KW-1185">Reference proteome</keyword>
<protein>
    <submittedName>
        <fullName evidence="4">Sulfatase</fullName>
    </submittedName>
</protein>
<evidence type="ECO:0000313" key="4">
    <source>
        <dbReference type="EMBL" id="QOR72566.1"/>
    </source>
</evidence>
<evidence type="ECO:0000259" key="3">
    <source>
        <dbReference type="Pfam" id="PF00884"/>
    </source>
</evidence>
<dbReference type="GO" id="GO:0004065">
    <property type="term" value="F:arylsulfatase activity"/>
    <property type="evidence" value="ECO:0007669"/>
    <property type="project" value="TreeGrafter"/>
</dbReference>